<evidence type="ECO:0000256" key="11">
    <source>
        <dbReference type="ARBA" id="ARBA00023014"/>
    </source>
</evidence>
<keyword evidence="11 15" id="KW-0411">Iron-sulfur</keyword>
<comment type="subunit">
    <text evidence="4">Monomer.</text>
</comment>
<feature type="binding site" evidence="16">
    <location>
        <position position="268"/>
    </location>
    <ligand>
        <name>S-adenosyl-L-methionine</name>
        <dbReference type="ChEBI" id="CHEBI:59789"/>
        <label>2</label>
    </ligand>
</feature>
<dbReference type="InterPro" id="IPR034505">
    <property type="entry name" value="Coproporphyrinogen-III_oxidase"/>
</dbReference>
<dbReference type="PANTHER" id="PTHR13932:SF6">
    <property type="entry name" value="OXYGEN-INDEPENDENT COPROPORPHYRINOGEN III OXIDASE"/>
    <property type="match status" value="1"/>
</dbReference>
<feature type="binding site" evidence="16">
    <location>
        <position position="354"/>
    </location>
    <ligand>
        <name>S-adenosyl-L-methionine</name>
        <dbReference type="ChEBI" id="CHEBI:59789"/>
        <label>1</label>
    </ligand>
</feature>
<dbReference type="GO" id="GO:0004109">
    <property type="term" value="F:coproporphyrinogen oxidase activity"/>
    <property type="evidence" value="ECO:0007669"/>
    <property type="project" value="InterPro"/>
</dbReference>
<accession>A0A7W5Z361</accession>
<dbReference type="Gene3D" id="1.10.10.920">
    <property type="match status" value="1"/>
</dbReference>
<feature type="binding site" evidence="16">
    <location>
        <position position="234"/>
    </location>
    <ligand>
        <name>S-adenosyl-L-methionine</name>
        <dbReference type="ChEBI" id="CHEBI:59789"/>
        <label>2</label>
    </ligand>
</feature>
<comment type="caution">
    <text evidence="19">The sequence shown here is derived from an EMBL/GenBank/DDBJ whole genome shotgun (WGS) entry which is preliminary data.</text>
</comment>
<protein>
    <recommendedName>
        <fullName evidence="15">Coproporphyrinogen-III oxidase</fullName>
        <ecNumber evidence="15">1.3.98.3</ecNumber>
    </recommendedName>
</protein>
<gene>
    <name evidence="19" type="ORF">FHS81_001243</name>
</gene>
<comment type="subcellular location">
    <subcellularLocation>
        <location evidence="1 15">Cytoplasm</location>
    </subcellularLocation>
</comment>
<evidence type="ECO:0000256" key="6">
    <source>
        <dbReference type="ARBA" id="ARBA00022490"/>
    </source>
</evidence>
<dbReference type="UniPathway" id="UPA00251">
    <property type="reaction ID" value="UER00323"/>
</dbReference>
<dbReference type="EMBL" id="JACICC010000002">
    <property type="protein sequence ID" value="MBB3809173.1"/>
    <property type="molecule type" value="Genomic_DNA"/>
</dbReference>
<dbReference type="CDD" id="cd01335">
    <property type="entry name" value="Radical_SAM"/>
    <property type="match status" value="1"/>
</dbReference>
<keyword evidence="5 15" id="KW-0004">4Fe-4S</keyword>
<dbReference type="GO" id="GO:0051539">
    <property type="term" value="F:4 iron, 4 sulfur cluster binding"/>
    <property type="evidence" value="ECO:0007669"/>
    <property type="project" value="UniProtKB-KW"/>
</dbReference>
<feature type="binding site" evidence="16">
    <location>
        <position position="137"/>
    </location>
    <ligand>
        <name>S-adenosyl-L-methionine</name>
        <dbReference type="ChEBI" id="CHEBI:59789"/>
        <label>1</label>
    </ligand>
</feature>
<dbReference type="Proteomes" id="UP000537592">
    <property type="component" value="Unassembled WGS sequence"/>
</dbReference>
<organism evidence="19 20">
    <name type="scientific">Pseudochelatococcus contaminans</name>
    <dbReference type="NCBI Taxonomy" id="1538103"/>
    <lineage>
        <taxon>Bacteria</taxon>
        <taxon>Pseudomonadati</taxon>
        <taxon>Pseudomonadota</taxon>
        <taxon>Alphaproteobacteria</taxon>
        <taxon>Hyphomicrobiales</taxon>
        <taxon>Chelatococcaceae</taxon>
        <taxon>Pseudochelatococcus</taxon>
    </lineage>
</organism>
<feature type="binding site" evidence="16">
    <location>
        <position position="209"/>
    </location>
    <ligand>
        <name>S-adenosyl-L-methionine</name>
        <dbReference type="ChEBI" id="CHEBI:59789"/>
        <label>2</label>
    </ligand>
</feature>
<dbReference type="PROSITE" id="PS51918">
    <property type="entry name" value="RADICAL_SAM"/>
    <property type="match status" value="1"/>
</dbReference>
<evidence type="ECO:0000256" key="2">
    <source>
        <dbReference type="ARBA" id="ARBA00004785"/>
    </source>
</evidence>
<evidence type="ECO:0000256" key="8">
    <source>
        <dbReference type="ARBA" id="ARBA00022723"/>
    </source>
</evidence>
<proteinExistence type="inferred from homology"/>
<dbReference type="GO" id="GO:0006782">
    <property type="term" value="P:protoporphyrinogen IX biosynthetic process"/>
    <property type="evidence" value="ECO:0007669"/>
    <property type="project" value="UniProtKB-UniPathway"/>
</dbReference>
<feature type="binding site" evidence="16">
    <location>
        <begin position="92"/>
        <end position="94"/>
    </location>
    <ligand>
        <name>S-adenosyl-L-methionine</name>
        <dbReference type="ChEBI" id="CHEBI:59789"/>
        <label>2</label>
    </ligand>
</feature>
<evidence type="ECO:0000256" key="14">
    <source>
        <dbReference type="ARBA" id="ARBA00048321"/>
    </source>
</evidence>
<evidence type="ECO:0000259" key="18">
    <source>
        <dbReference type="PROSITE" id="PS51918"/>
    </source>
</evidence>
<feature type="binding site" evidence="17">
    <location>
        <position position="93"/>
    </location>
    <ligand>
        <name>[4Fe-4S] cluster</name>
        <dbReference type="ChEBI" id="CHEBI:49883"/>
        <note>4Fe-4S-S-AdoMet</note>
    </ligand>
</feature>
<feature type="binding site" evidence="16">
    <location>
        <position position="197"/>
    </location>
    <ligand>
        <name>S-adenosyl-L-methionine</name>
        <dbReference type="ChEBI" id="CHEBI:59789"/>
        <label>2</label>
    </ligand>
</feature>
<dbReference type="InterPro" id="IPR007197">
    <property type="entry name" value="rSAM"/>
</dbReference>
<evidence type="ECO:0000313" key="19">
    <source>
        <dbReference type="EMBL" id="MBB3809173.1"/>
    </source>
</evidence>
<dbReference type="NCBIfam" id="TIGR00538">
    <property type="entry name" value="hemN"/>
    <property type="match status" value="1"/>
</dbReference>
<keyword evidence="20" id="KW-1185">Reference proteome</keyword>
<keyword evidence="6 15" id="KW-0963">Cytoplasm</keyword>
<dbReference type="GO" id="GO:0051989">
    <property type="term" value="F:coproporphyrinogen dehydrogenase activity"/>
    <property type="evidence" value="ECO:0007669"/>
    <property type="project" value="UniProtKB-EC"/>
</dbReference>
<dbReference type="GO" id="GO:0046872">
    <property type="term" value="F:metal ion binding"/>
    <property type="evidence" value="ECO:0007669"/>
    <property type="project" value="UniProtKB-KW"/>
</dbReference>
<feature type="binding site" evidence="17">
    <location>
        <position position="86"/>
    </location>
    <ligand>
        <name>[4Fe-4S] cluster</name>
        <dbReference type="ChEBI" id="CHEBI:49883"/>
        <note>4Fe-4S-S-AdoMet</note>
    </ligand>
</feature>
<comment type="similarity">
    <text evidence="3 15">Belongs to the anaerobic coproporphyrinogen-III oxidase family.</text>
</comment>
<evidence type="ECO:0000256" key="9">
    <source>
        <dbReference type="ARBA" id="ARBA00023002"/>
    </source>
</evidence>
<dbReference type="InterPro" id="IPR006638">
    <property type="entry name" value="Elp3/MiaA/NifB-like_rSAM"/>
</dbReference>
<feature type="binding site" evidence="16">
    <location>
        <begin position="138"/>
        <end position="139"/>
    </location>
    <ligand>
        <name>S-adenosyl-L-methionine</name>
        <dbReference type="ChEBI" id="CHEBI:59789"/>
        <label>2</label>
    </ligand>
</feature>
<evidence type="ECO:0000256" key="3">
    <source>
        <dbReference type="ARBA" id="ARBA00005493"/>
    </source>
</evidence>
<evidence type="ECO:0000256" key="15">
    <source>
        <dbReference type="PIRNR" id="PIRNR000167"/>
    </source>
</evidence>
<evidence type="ECO:0000256" key="12">
    <source>
        <dbReference type="ARBA" id="ARBA00023244"/>
    </source>
</evidence>
<evidence type="ECO:0000256" key="17">
    <source>
        <dbReference type="PIRSR" id="PIRSR000167-2"/>
    </source>
</evidence>
<dbReference type="Pfam" id="PF04055">
    <property type="entry name" value="Radical_SAM"/>
    <property type="match status" value="1"/>
</dbReference>
<feature type="binding site" evidence="16">
    <location>
        <position position="80"/>
    </location>
    <ligand>
        <name>S-adenosyl-L-methionine</name>
        <dbReference type="ChEBI" id="CHEBI:59789"/>
        <label>1</label>
    </ligand>
</feature>
<dbReference type="AlphaFoldDB" id="A0A7W5Z361"/>
<keyword evidence="12 15" id="KW-0627">Porphyrin biosynthesis</keyword>
<evidence type="ECO:0000256" key="7">
    <source>
        <dbReference type="ARBA" id="ARBA00022691"/>
    </source>
</evidence>
<dbReference type="EC" id="1.3.98.3" evidence="15"/>
<keyword evidence="9 15" id="KW-0560">Oxidoreductase</keyword>
<dbReference type="SMART" id="SM00729">
    <property type="entry name" value="Elp3"/>
    <property type="match status" value="1"/>
</dbReference>
<feature type="binding site" evidence="16">
    <location>
        <position position="170"/>
    </location>
    <ligand>
        <name>S-adenosyl-L-methionine</name>
        <dbReference type="ChEBI" id="CHEBI:59789"/>
        <label>1</label>
    </ligand>
</feature>
<dbReference type="InterPro" id="IPR004558">
    <property type="entry name" value="Coprogen_oxidase_HemN"/>
</dbReference>
<evidence type="ECO:0000256" key="16">
    <source>
        <dbReference type="PIRSR" id="PIRSR000167-1"/>
    </source>
</evidence>
<keyword evidence="8 15" id="KW-0479">Metal-binding</keyword>
<comment type="function">
    <text evidence="13">Involved in the heme biosynthesis. Catalyzes the anaerobic oxidative decarboxylation of propionate groups of rings A and B of coproporphyrinogen III to yield the vinyl groups in protoporphyrinogen IX.</text>
</comment>
<dbReference type="InterPro" id="IPR023404">
    <property type="entry name" value="rSAM_horseshoe"/>
</dbReference>
<keyword evidence="10 15" id="KW-0408">Iron</keyword>
<keyword evidence="7 15" id="KW-0949">S-adenosyl-L-methionine</keyword>
<evidence type="ECO:0000256" key="5">
    <source>
        <dbReference type="ARBA" id="ARBA00022485"/>
    </source>
</evidence>
<name>A0A7W5Z361_9HYPH</name>
<dbReference type="SUPFAM" id="SSF102114">
    <property type="entry name" value="Radical SAM enzymes"/>
    <property type="match status" value="1"/>
</dbReference>
<dbReference type="Gene3D" id="3.80.30.20">
    <property type="entry name" value="tm_1862 like domain"/>
    <property type="match status" value="1"/>
</dbReference>
<dbReference type="SFLD" id="SFLDG01065">
    <property type="entry name" value="anaerobic_coproporphyrinogen-I"/>
    <property type="match status" value="1"/>
</dbReference>
<dbReference type="SFLD" id="SFLDG01082">
    <property type="entry name" value="B12-binding_domain_containing"/>
    <property type="match status" value="1"/>
</dbReference>
<dbReference type="SFLD" id="SFLDS00029">
    <property type="entry name" value="Radical_SAM"/>
    <property type="match status" value="1"/>
</dbReference>
<dbReference type="GO" id="GO:0005737">
    <property type="term" value="C:cytoplasm"/>
    <property type="evidence" value="ECO:0007669"/>
    <property type="project" value="UniProtKB-SubCell"/>
</dbReference>
<evidence type="ECO:0000256" key="10">
    <source>
        <dbReference type="ARBA" id="ARBA00023004"/>
    </source>
</evidence>
<dbReference type="PIRSF" id="PIRSF000167">
    <property type="entry name" value="HemN"/>
    <property type="match status" value="1"/>
</dbReference>
<sequence>MRRGESILPETVSFIRGLCDFRRIQGDDDMTTRLLEKYGAARLPRYTSYPTAPLFSPAVDARDYAGWLAALTPDTRAALYLHVPFCREMCWYCGCHTSITRRDEPVEAYLAAMMQEVACVAGFAGDNAIVDDVHFGGGTPTIMRPEAFLNVMQALRRHFRLHDDTTIAVEIDPRTLTRDMVFALAEGGVRRASLGVQSFDPHVQQAINRVQSAARTADAIGDLRRAGIQSINVDLIYGLPHQTERSCVDTARDAIAMRPDRFAVFGYAHVPSFKRHQRLIDESILPGARERDAQAEAIAQTLIDAGYLRIGLDHYALPEDSLAQAQASGRLRRNFQGYTTDASEALIGLGASAIGQMPQGFIQNEVSTHAYQRRIHAGDLATVKGYVLTAEDRLRALVIERLMCDFRVDLAEAGRLHGMDAEFLIAHNDRLDALCADGVVTIDAGVVSVRGDHRFLIRNVAACFDAYLGGTARTHGQAA</sequence>
<feature type="binding site" evidence="17">
    <location>
        <position position="90"/>
    </location>
    <ligand>
        <name>[4Fe-4S] cluster</name>
        <dbReference type="ChEBI" id="CHEBI:49883"/>
        <note>4Fe-4S-S-AdoMet</note>
    </ligand>
</feature>
<evidence type="ECO:0000256" key="4">
    <source>
        <dbReference type="ARBA" id="ARBA00011245"/>
    </source>
</evidence>
<dbReference type="InterPro" id="IPR058240">
    <property type="entry name" value="rSAM_sf"/>
</dbReference>
<evidence type="ECO:0000256" key="1">
    <source>
        <dbReference type="ARBA" id="ARBA00004496"/>
    </source>
</evidence>
<reference evidence="19 20" key="1">
    <citation type="submission" date="2020-08" db="EMBL/GenBank/DDBJ databases">
        <title>Genomic Encyclopedia of Type Strains, Phase IV (KMG-IV): sequencing the most valuable type-strain genomes for metagenomic binning, comparative biology and taxonomic classification.</title>
        <authorList>
            <person name="Goeker M."/>
        </authorList>
    </citation>
    <scope>NUCLEOTIDE SEQUENCE [LARGE SCALE GENOMIC DNA]</scope>
    <source>
        <strain evidence="19 20">DSM 28760</strain>
    </source>
</reference>
<dbReference type="PANTHER" id="PTHR13932">
    <property type="entry name" value="COPROPORPHYRINIGEN III OXIDASE"/>
    <property type="match status" value="1"/>
</dbReference>
<evidence type="ECO:0000256" key="13">
    <source>
        <dbReference type="ARBA" id="ARBA00024295"/>
    </source>
</evidence>
<comment type="pathway">
    <text evidence="2 15">Porphyrin-containing compound metabolism; protoporphyrin-IX biosynthesis; protoporphyrinogen-IX from coproporphyrinogen-III (AdoMet route): step 1/1.</text>
</comment>
<evidence type="ECO:0000313" key="20">
    <source>
        <dbReference type="Proteomes" id="UP000537592"/>
    </source>
</evidence>
<comment type="cofactor">
    <cofactor evidence="15 17">
        <name>[4Fe-4S] cluster</name>
        <dbReference type="ChEBI" id="CHEBI:49883"/>
    </cofactor>
    <text evidence="15 17">Binds 1 [4Fe-4S] cluster. The cluster is coordinated with 3 cysteines and an exchangeable S-adenosyl-L-methionine.</text>
</comment>
<comment type="catalytic activity">
    <reaction evidence="14 15">
        <text>coproporphyrinogen III + 2 S-adenosyl-L-methionine = protoporphyrinogen IX + 2 5'-deoxyadenosine + 2 L-methionine + 2 CO2</text>
        <dbReference type="Rhea" id="RHEA:15425"/>
        <dbReference type="ChEBI" id="CHEBI:16526"/>
        <dbReference type="ChEBI" id="CHEBI:17319"/>
        <dbReference type="ChEBI" id="CHEBI:57307"/>
        <dbReference type="ChEBI" id="CHEBI:57309"/>
        <dbReference type="ChEBI" id="CHEBI:57844"/>
        <dbReference type="ChEBI" id="CHEBI:59789"/>
        <dbReference type="EC" id="1.3.98.3"/>
    </reaction>
</comment>
<feature type="domain" description="Radical SAM core" evidence="18">
    <location>
        <begin position="71"/>
        <end position="308"/>
    </location>
</feature>